<reference evidence="2 3" key="1">
    <citation type="submission" date="2019-06" db="EMBL/GenBank/DDBJ databases">
        <title>Draft genomes of female and male turbot (Scophthalmus maximus).</title>
        <authorList>
            <person name="Xu H."/>
            <person name="Xu X.-W."/>
            <person name="Shao C."/>
            <person name="Chen S."/>
        </authorList>
    </citation>
    <scope>NUCLEOTIDE SEQUENCE [LARGE SCALE GENOMIC DNA]</scope>
    <source>
        <strain evidence="2">Ysfricsl-2016a</strain>
        <tissue evidence="2">Blood</tissue>
    </source>
</reference>
<evidence type="ECO:0000313" key="3">
    <source>
        <dbReference type="Proteomes" id="UP000438429"/>
    </source>
</evidence>
<comment type="caution">
    <text evidence="2">The sequence shown here is derived from an EMBL/GenBank/DDBJ whole genome shotgun (WGS) entry which is preliminary data.</text>
</comment>
<evidence type="ECO:0000313" key="2">
    <source>
        <dbReference type="EMBL" id="KAF0025917.1"/>
    </source>
</evidence>
<sequence length="86" mass="9911">MESNLDFVASTCGGGFLFCHLSASGLLNYEEGFAVIFRFVRVSEHQLMIVCFLYRHRIFELEPRRVNGSTSEDNEKKLQKSQFDVD</sequence>
<name>A0A6A4RZA0_SCOMX</name>
<dbReference type="AlphaFoldDB" id="A0A6A4RZA0"/>
<proteinExistence type="predicted"/>
<dbReference type="EMBL" id="VEVO01000020">
    <property type="protein sequence ID" value="KAF0025917.1"/>
    <property type="molecule type" value="Genomic_DNA"/>
</dbReference>
<accession>A0A6A4RZA0</accession>
<protein>
    <submittedName>
        <fullName evidence="2">Uncharacterized protein</fullName>
    </submittedName>
</protein>
<organism evidence="2 3">
    <name type="scientific">Scophthalmus maximus</name>
    <name type="common">Turbot</name>
    <name type="synonym">Psetta maxima</name>
    <dbReference type="NCBI Taxonomy" id="52904"/>
    <lineage>
        <taxon>Eukaryota</taxon>
        <taxon>Metazoa</taxon>
        <taxon>Chordata</taxon>
        <taxon>Craniata</taxon>
        <taxon>Vertebrata</taxon>
        <taxon>Euteleostomi</taxon>
        <taxon>Actinopterygii</taxon>
        <taxon>Neopterygii</taxon>
        <taxon>Teleostei</taxon>
        <taxon>Neoteleostei</taxon>
        <taxon>Acanthomorphata</taxon>
        <taxon>Carangaria</taxon>
        <taxon>Pleuronectiformes</taxon>
        <taxon>Pleuronectoidei</taxon>
        <taxon>Scophthalmidae</taxon>
        <taxon>Scophthalmus</taxon>
    </lineage>
</organism>
<evidence type="ECO:0000256" key="1">
    <source>
        <dbReference type="SAM" id="MobiDB-lite"/>
    </source>
</evidence>
<gene>
    <name evidence="2" type="ORF">F2P81_022798</name>
</gene>
<feature type="region of interest" description="Disordered" evidence="1">
    <location>
        <begin position="67"/>
        <end position="86"/>
    </location>
</feature>
<dbReference type="Proteomes" id="UP000438429">
    <property type="component" value="Unassembled WGS sequence"/>
</dbReference>